<keyword evidence="4" id="KW-0129">CBS domain</keyword>
<dbReference type="PROSITE" id="PS51371">
    <property type="entry name" value="CBS"/>
    <property type="match status" value="1"/>
</dbReference>
<dbReference type="InterPro" id="IPR001926">
    <property type="entry name" value="TrpB-like_PALP"/>
</dbReference>
<dbReference type="Gene3D" id="3.10.580.10">
    <property type="entry name" value="CBS-domain"/>
    <property type="match status" value="1"/>
</dbReference>
<dbReference type="FunFam" id="3.40.50.1100:FF:000003">
    <property type="entry name" value="Cystathionine beta-synthase"/>
    <property type="match status" value="1"/>
</dbReference>
<dbReference type="EMBL" id="FOUZ01000002">
    <property type="protein sequence ID" value="SFM78344.1"/>
    <property type="molecule type" value="Genomic_DNA"/>
</dbReference>
<dbReference type="OrthoDB" id="9808024at2"/>
<reference evidence="7" key="1">
    <citation type="submission" date="2016-10" db="EMBL/GenBank/DDBJ databases">
        <authorList>
            <person name="Varghese N."/>
            <person name="Submissions S."/>
        </authorList>
    </citation>
    <scope>NUCLEOTIDE SEQUENCE [LARGE SCALE GENOMIC DNA]</scope>
    <source>
        <strain evidence="7">XJ109</strain>
    </source>
</reference>
<dbReference type="PANTHER" id="PTHR10314">
    <property type="entry name" value="CYSTATHIONINE BETA-SYNTHASE"/>
    <property type="match status" value="1"/>
</dbReference>
<protein>
    <submittedName>
        <fullName evidence="6">Cystathionine beta-synthase</fullName>
    </submittedName>
</protein>
<comment type="cofactor">
    <cofactor evidence="1">
        <name>pyridoxal 5'-phosphate</name>
        <dbReference type="ChEBI" id="CHEBI:597326"/>
    </cofactor>
</comment>
<name>A0A1I4TNI4_9FLAO</name>
<dbReference type="Gene3D" id="3.40.50.1100">
    <property type="match status" value="2"/>
</dbReference>
<dbReference type="STRING" id="684065.SAMN05421738_102285"/>
<dbReference type="InterPro" id="IPR000644">
    <property type="entry name" value="CBS_dom"/>
</dbReference>
<keyword evidence="7" id="KW-1185">Reference proteome</keyword>
<evidence type="ECO:0000256" key="3">
    <source>
        <dbReference type="ARBA" id="ARBA00022898"/>
    </source>
</evidence>
<dbReference type="SUPFAM" id="SSF54631">
    <property type="entry name" value="CBS-domain pair"/>
    <property type="match status" value="1"/>
</dbReference>
<dbReference type="InterPro" id="IPR050214">
    <property type="entry name" value="Cys_Synth/Cystath_Beta-Synth"/>
</dbReference>
<dbReference type="GO" id="GO:0044272">
    <property type="term" value="P:sulfur compound biosynthetic process"/>
    <property type="evidence" value="ECO:0007669"/>
    <property type="project" value="UniProtKB-ARBA"/>
</dbReference>
<dbReference type="Pfam" id="PF00291">
    <property type="entry name" value="PALP"/>
    <property type="match status" value="1"/>
</dbReference>
<organism evidence="6 7">
    <name type="scientific">Algoriella xinjiangensis</name>
    <dbReference type="NCBI Taxonomy" id="684065"/>
    <lineage>
        <taxon>Bacteria</taxon>
        <taxon>Pseudomonadati</taxon>
        <taxon>Bacteroidota</taxon>
        <taxon>Flavobacteriia</taxon>
        <taxon>Flavobacteriales</taxon>
        <taxon>Weeksellaceae</taxon>
        <taxon>Algoriella</taxon>
    </lineage>
</organism>
<dbReference type="AlphaFoldDB" id="A0A1I4TNI4"/>
<dbReference type="Proteomes" id="UP000199149">
    <property type="component" value="Unassembled WGS sequence"/>
</dbReference>
<dbReference type="CDD" id="cd01561">
    <property type="entry name" value="CBS_like"/>
    <property type="match status" value="1"/>
</dbReference>
<dbReference type="RefSeq" id="WP_092906391.1">
    <property type="nucleotide sequence ID" value="NZ_FOUZ01000002.1"/>
</dbReference>
<evidence type="ECO:0000256" key="4">
    <source>
        <dbReference type="PROSITE-ProRule" id="PRU00703"/>
    </source>
</evidence>
<feature type="domain" description="CBS" evidence="5">
    <location>
        <begin position="340"/>
        <end position="395"/>
    </location>
</feature>
<dbReference type="SMART" id="SM00116">
    <property type="entry name" value="CBS"/>
    <property type="match status" value="2"/>
</dbReference>
<sequence>MKYANNILETIGNTPLVKINQITKELPCTVLAKVEYFNPGSSCKDRMALKMVEDAEKDGRLVPGGTIIEGTSGNTGMGLALAAVIKGYKLICVITDKQSKEKMDILRAVGAKVVVCPTDVEPTDPRSYYSVSKRLAEETPNGWYVNQYDNPSNAQANYEQTGPEIWEQTEGKVTHFIVGVGTGGTISGVGKYLKEKNSNVKIWGVDTYGSVFKKYKETGIFDENEVYSYVTEGIGEDILPENVDFDIIDGFTKVTDKDAAVYTRRLALEEGLFVGMSSGSAIKGLLQLKDEFGPDDVVVVLFHDSGSRYVGKIFNDDWMRDRGYLEEEVKTAIDLIQEHVDKPLLTVRTEELAAHAIDRMRRFKISQIPVMDITGFVGSLDESDLFQAFLEDRNVADKPVREIMGKPYPIVKASASIEEVSKLITKDNQAVLVELENGKYHIITKHDIINSIK</sequence>
<evidence type="ECO:0000259" key="5">
    <source>
        <dbReference type="PROSITE" id="PS51371"/>
    </source>
</evidence>
<dbReference type="GO" id="GO:0009069">
    <property type="term" value="P:serine family amino acid metabolic process"/>
    <property type="evidence" value="ECO:0007669"/>
    <property type="project" value="UniProtKB-ARBA"/>
</dbReference>
<accession>A0A1I4TNI4</accession>
<comment type="similarity">
    <text evidence="2">Belongs to the cysteine synthase/cystathionine beta-synthase family.</text>
</comment>
<evidence type="ECO:0000256" key="2">
    <source>
        <dbReference type="ARBA" id="ARBA00007103"/>
    </source>
</evidence>
<evidence type="ECO:0000256" key="1">
    <source>
        <dbReference type="ARBA" id="ARBA00001933"/>
    </source>
</evidence>
<dbReference type="InterPro" id="IPR046342">
    <property type="entry name" value="CBS_dom_sf"/>
</dbReference>
<evidence type="ECO:0000313" key="6">
    <source>
        <dbReference type="EMBL" id="SFM78344.1"/>
    </source>
</evidence>
<dbReference type="SUPFAM" id="SSF53686">
    <property type="entry name" value="Tryptophan synthase beta subunit-like PLP-dependent enzymes"/>
    <property type="match status" value="1"/>
</dbReference>
<dbReference type="FunFam" id="3.40.50.1100:FF:000118">
    <property type="entry name" value="Related to CYS4-cystathionine beta-synthase"/>
    <property type="match status" value="1"/>
</dbReference>
<dbReference type="GO" id="GO:0006534">
    <property type="term" value="P:cysteine metabolic process"/>
    <property type="evidence" value="ECO:0007669"/>
    <property type="project" value="UniProtKB-ARBA"/>
</dbReference>
<proteinExistence type="inferred from homology"/>
<keyword evidence="3" id="KW-0663">Pyridoxal phosphate</keyword>
<dbReference type="InterPro" id="IPR036052">
    <property type="entry name" value="TrpB-like_PALP_sf"/>
</dbReference>
<gene>
    <name evidence="6" type="ORF">SAMN05421738_102285</name>
</gene>
<dbReference type="Pfam" id="PF00571">
    <property type="entry name" value="CBS"/>
    <property type="match status" value="2"/>
</dbReference>
<evidence type="ECO:0000313" key="7">
    <source>
        <dbReference type="Proteomes" id="UP000199149"/>
    </source>
</evidence>